<feature type="domain" description="Poly A polymerase head" evidence="12">
    <location>
        <begin position="28"/>
        <end position="78"/>
    </location>
</feature>
<evidence type="ECO:0000259" key="13">
    <source>
        <dbReference type="Pfam" id="PF01966"/>
    </source>
</evidence>
<dbReference type="InterPro" id="IPR002646">
    <property type="entry name" value="PolA_pol_head_dom"/>
</dbReference>
<organism evidence="15">
    <name type="scientific">candidate division WOR-3 bacterium</name>
    <dbReference type="NCBI Taxonomy" id="2052148"/>
    <lineage>
        <taxon>Bacteria</taxon>
        <taxon>Bacteria division WOR-3</taxon>
    </lineage>
</organism>
<dbReference type="GO" id="GO:0016779">
    <property type="term" value="F:nucleotidyltransferase activity"/>
    <property type="evidence" value="ECO:0007669"/>
    <property type="project" value="UniProtKB-KW"/>
</dbReference>
<dbReference type="GO" id="GO:0046872">
    <property type="term" value="F:metal ion binding"/>
    <property type="evidence" value="ECO:0007669"/>
    <property type="project" value="UniProtKB-KW"/>
</dbReference>
<dbReference type="InterPro" id="IPR003607">
    <property type="entry name" value="HD/PDEase_dom"/>
</dbReference>
<dbReference type="Pfam" id="PF01966">
    <property type="entry name" value="HD"/>
    <property type="match status" value="1"/>
</dbReference>
<evidence type="ECO:0000256" key="10">
    <source>
        <dbReference type="ARBA" id="ARBA00022884"/>
    </source>
</evidence>
<dbReference type="Pfam" id="PF01743">
    <property type="entry name" value="PolyA_pol"/>
    <property type="match status" value="2"/>
</dbReference>
<sequence length="464" mass="53776">MVMERLIDEIINNEYIKQITALKRRQRIYLVGGTIRDILLGITPSDYDFAVSGSGIYFARKVAKAIRGAFVLLSEDEDEARVVKDDIIYDFIGYGKDIDTDLKRRDFTINAMAVDLDTLEFIDLHNGLEDLKKKIIRLVSENSLNDDPLRLLRGFRFALELNFKIDKEFYKRAKKVSLKHIAGERIGYEFIRIVSAPDSYKMILKMNDLGLFQQIFPEAKKIIEDGFLWGHSLSTYQALEILMQKGFFKEIEPEFSQYFSVERRKALLKIAGLFHDVAKPDTFLIKEGDIHFYGHDTKGARIVEAIGYKRLKLSRNDVQMIKKLVKEHMRPHLLATNEELTDRAIRRFFRNLGEDYFGAMMLAWADGYATGGRTRHLEKTFLKMIELKRADDAKPRVERLVNGYDLIALGLKPGPVFKIILQELLDLQLEGKIKTKEEGLKLAREIYEKNKDYKTIKDNKTNPD</sequence>
<evidence type="ECO:0000313" key="15">
    <source>
        <dbReference type="EMBL" id="HHS63005.1"/>
    </source>
</evidence>
<dbReference type="GO" id="GO:0008033">
    <property type="term" value="P:tRNA processing"/>
    <property type="evidence" value="ECO:0007669"/>
    <property type="project" value="UniProtKB-KW"/>
</dbReference>
<dbReference type="Pfam" id="PF12627">
    <property type="entry name" value="PolyA_pol_RNAbd"/>
    <property type="match status" value="1"/>
</dbReference>
<keyword evidence="7" id="KW-0479">Metal-binding</keyword>
<keyword evidence="4 11" id="KW-0808">Transferase</keyword>
<protein>
    <submittedName>
        <fullName evidence="15">CCA tRNA nucleotidyltransferase</fullName>
    </submittedName>
</protein>
<keyword evidence="10 11" id="KW-0694">RNA-binding</keyword>
<evidence type="ECO:0000256" key="8">
    <source>
        <dbReference type="ARBA" id="ARBA00022741"/>
    </source>
</evidence>
<dbReference type="PANTHER" id="PTHR47545">
    <property type="entry name" value="MULTIFUNCTIONAL CCA PROTEIN"/>
    <property type="match status" value="1"/>
</dbReference>
<feature type="domain" description="HD" evidence="13">
    <location>
        <begin position="229"/>
        <end position="340"/>
    </location>
</feature>
<name>A0A7C6EK15_UNCW3</name>
<evidence type="ECO:0000256" key="7">
    <source>
        <dbReference type="ARBA" id="ARBA00022723"/>
    </source>
</evidence>
<dbReference type="SUPFAM" id="SSF81891">
    <property type="entry name" value="Poly A polymerase C-terminal region-like"/>
    <property type="match status" value="1"/>
</dbReference>
<dbReference type="InterPro" id="IPR032828">
    <property type="entry name" value="PolyA_RNA-bd"/>
</dbReference>
<dbReference type="AlphaFoldDB" id="A0A7C6EK15"/>
<evidence type="ECO:0000256" key="6">
    <source>
        <dbReference type="ARBA" id="ARBA00022695"/>
    </source>
</evidence>
<comment type="caution">
    <text evidence="15">The sequence shown here is derived from an EMBL/GenBank/DDBJ whole genome shotgun (WGS) entry which is preliminary data.</text>
</comment>
<keyword evidence="8" id="KW-0547">Nucleotide-binding</keyword>
<comment type="cofactor">
    <cofactor evidence="1">
        <name>Mg(2+)</name>
        <dbReference type="ChEBI" id="CHEBI:18420"/>
    </cofactor>
</comment>
<dbReference type="Gene3D" id="1.10.3090.10">
    <property type="entry name" value="cca-adding enzyme, domain 2"/>
    <property type="match status" value="1"/>
</dbReference>
<dbReference type="PANTHER" id="PTHR47545:SF2">
    <property type="entry name" value="CC-ADDING TRNA NUCLEOTIDYLTRANSFERASE"/>
    <property type="match status" value="1"/>
</dbReference>
<dbReference type="InterPro" id="IPR006674">
    <property type="entry name" value="HD_domain"/>
</dbReference>
<evidence type="ECO:0000259" key="14">
    <source>
        <dbReference type="Pfam" id="PF12627"/>
    </source>
</evidence>
<dbReference type="CDD" id="cd05398">
    <property type="entry name" value="NT_ClassII-CCAase"/>
    <property type="match status" value="1"/>
</dbReference>
<evidence type="ECO:0000256" key="5">
    <source>
        <dbReference type="ARBA" id="ARBA00022694"/>
    </source>
</evidence>
<dbReference type="InterPro" id="IPR043519">
    <property type="entry name" value="NT_sf"/>
</dbReference>
<dbReference type="SUPFAM" id="SSF81301">
    <property type="entry name" value="Nucleotidyltransferase"/>
    <property type="match status" value="1"/>
</dbReference>
<dbReference type="CDD" id="cd00077">
    <property type="entry name" value="HDc"/>
    <property type="match status" value="1"/>
</dbReference>
<proteinExistence type="inferred from homology"/>
<dbReference type="NCBIfam" id="TIGR00277">
    <property type="entry name" value="HDIG"/>
    <property type="match status" value="1"/>
</dbReference>
<feature type="domain" description="tRNA nucleotidyltransferase/poly(A) polymerase RNA and SrmB- binding" evidence="14">
    <location>
        <begin position="162"/>
        <end position="221"/>
    </location>
</feature>
<keyword evidence="6" id="KW-0548">Nucleotidyltransferase</keyword>
<reference evidence="15" key="1">
    <citation type="journal article" date="2020" name="mSystems">
        <title>Genome- and Community-Level Interaction Insights into Carbon Utilization and Element Cycling Functions of Hydrothermarchaeota in Hydrothermal Sediment.</title>
        <authorList>
            <person name="Zhou Z."/>
            <person name="Liu Y."/>
            <person name="Xu W."/>
            <person name="Pan J."/>
            <person name="Luo Z.H."/>
            <person name="Li M."/>
        </authorList>
    </citation>
    <scope>NUCLEOTIDE SEQUENCE [LARGE SCALE GENOMIC DNA]</scope>
    <source>
        <strain evidence="15">SpSt-783</strain>
    </source>
</reference>
<accession>A0A7C6EK15</accession>
<dbReference type="GO" id="GO:0000166">
    <property type="term" value="F:nucleotide binding"/>
    <property type="evidence" value="ECO:0007669"/>
    <property type="project" value="UniProtKB-KW"/>
</dbReference>
<evidence type="ECO:0000256" key="11">
    <source>
        <dbReference type="RuleBase" id="RU003953"/>
    </source>
</evidence>
<comment type="similarity">
    <text evidence="2 11">Belongs to the tRNA nucleotidyltransferase/poly(A) polymerase family.</text>
</comment>
<evidence type="ECO:0000256" key="9">
    <source>
        <dbReference type="ARBA" id="ARBA00022842"/>
    </source>
</evidence>
<feature type="domain" description="Poly A polymerase head" evidence="12">
    <location>
        <begin position="94"/>
        <end position="137"/>
    </location>
</feature>
<dbReference type="InterPro" id="IPR050124">
    <property type="entry name" value="tRNA_CCA-adding_enzyme"/>
</dbReference>
<evidence type="ECO:0000259" key="12">
    <source>
        <dbReference type="Pfam" id="PF01743"/>
    </source>
</evidence>
<dbReference type="EMBL" id="DTHJ01000110">
    <property type="protein sequence ID" value="HHS63005.1"/>
    <property type="molecule type" value="Genomic_DNA"/>
</dbReference>
<gene>
    <name evidence="15" type="ORF">ENV70_05270</name>
</gene>
<evidence type="ECO:0000256" key="4">
    <source>
        <dbReference type="ARBA" id="ARBA00022679"/>
    </source>
</evidence>
<keyword evidence="3" id="KW-0820">tRNA-binding</keyword>
<evidence type="ECO:0000256" key="1">
    <source>
        <dbReference type="ARBA" id="ARBA00001946"/>
    </source>
</evidence>
<evidence type="ECO:0000256" key="3">
    <source>
        <dbReference type="ARBA" id="ARBA00022555"/>
    </source>
</evidence>
<dbReference type="InterPro" id="IPR006675">
    <property type="entry name" value="HDIG_dom"/>
</dbReference>
<keyword evidence="9" id="KW-0460">Magnesium</keyword>
<keyword evidence="5" id="KW-0819">tRNA processing</keyword>
<dbReference type="Gene3D" id="3.30.460.10">
    <property type="entry name" value="Beta Polymerase, domain 2"/>
    <property type="match status" value="1"/>
</dbReference>
<dbReference type="GO" id="GO:0000049">
    <property type="term" value="F:tRNA binding"/>
    <property type="evidence" value="ECO:0007669"/>
    <property type="project" value="UniProtKB-KW"/>
</dbReference>
<evidence type="ECO:0000256" key="2">
    <source>
        <dbReference type="ARBA" id="ARBA00007265"/>
    </source>
</evidence>